<sequence length="200" mass="22816">MNTKEMLLQFEETVDQYIRDLKDYSLEQLLWKPAEDEWSLGQMFGHLIGSAQFLHLRNVALCLEPDGSPAVSTIGKTQPGEEVYSAGSFPPVRVQVPPSPQYTPPQPESKDQLVDGLRNVVRRMVEMEPAVAAAFDPGSRELWEPGKEPAVELVPPTVAHPRFGGLNALEWFQLIEMHYRHHFLQKKRLEDAWREMQVKA</sequence>
<dbReference type="Gene3D" id="1.20.120.450">
    <property type="entry name" value="dinb family like domain"/>
    <property type="match status" value="1"/>
</dbReference>
<protein>
    <submittedName>
        <fullName evidence="2">DinB family protein</fullName>
    </submittedName>
</protein>
<reference evidence="2 3" key="1">
    <citation type="submission" date="2022-02" db="EMBL/GenBank/DDBJ databases">
        <title>Paenibacillus sp. MBLB1776 Whole Genome Shotgun Sequencing.</title>
        <authorList>
            <person name="Hwang C.Y."/>
            <person name="Cho E.-S."/>
            <person name="Seo M.-J."/>
        </authorList>
    </citation>
    <scope>NUCLEOTIDE SEQUENCE [LARGE SCALE GENOMIC DNA]</scope>
    <source>
        <strain evidence="2 3">MBLB1776</strain>
    </source>
</reference>
<dbReference type="RefSeq" id="WP_315605232.1">
    <property type="nucleotide sequence ID" value="NZ_CP130318.1"/>
</dbReference>
<dbReference type="Pfam" id="PF12867">
    <property type="entry name" value="DinB_2"/>
    <property type="match status" value="1"/>
</dbReference>
<dbReference type="InterPro" id="IPR034660">
    <property type="entry name" value="DinB/YfiT-like"/>
</dbReference>
<dbReference type="AlphaFoldDB" id="A0AA96RFH4"/>
<dbReference type="InterPro" id="IPR024775">
    <property type="entry name" value="DinB-like"/>
</dbReference>
<dbReference type="Proteomes" id="UP001305702">
    <property type="component" value="Chromosome"/>
</dbReference>
<evidence type="ECO:0000259" key="1">
    <source>
        <dbReference type="Pfam" id="PF12867"/>
    </source>
</evidence>
<dbReference type="EMBL" id="CP130318">
    <property type="protein sequence ID" value="WNQ11456.1"/>
    <property type="molecule type" value="Genomic_DNA"/>
</dbReference>
<feature type="domain" description="DinB-like" evidence="1">
    <location>
        <begin position="9"/>
        <end position="185"/>
    </location>
</feature>
<gene>
    <name evidence="2" type="ORF">MJA45_28325</name>
</gene>
<organism evidence="2 3">
    <name type="scientific">Paenibacillus aurantius</name>
    <dbReference type="NCBI Taxonomy" id="2918900"/>
    <lineage>
        <taxon>Bacteria</taxon>
        <taxon>Bacillati</taxon>
        <taxon>Bacillota</taxon>
        <taxon>Bacilli</taxon>
        <taxon>Bacillales</taxon>
        <taxon>Paenibacillaceae</taxon>
        <taxon>Paenibacillus</taxon>
    </lineage>
</organism>
<dbReference type="SUPFAM" id="SSF109854">
    <property type="entry name" value="DinB/YfiT-like putative metalloenzymes"/>
    <property type="match status" value="1"/>
</dbReference>
<keyword evidence="3" id="KW-1185">Reference proteome</keyword>
<name>A0AA96RFH4_9BACL</name>
<proteinExistence type="predicted"/>
<evidence type="ECO:0000313" key="3">
    <source>
        <dbReference type="Proteomes" id="UP001305702"/>
    </source>
</evidence>
<evidence type="ECO:0000313" key="2">
    <source>
        <dbReference type="EMBL" id="WNQ11456.1"/>
    </source>
</evidence>
<dbReference type="KEGG" id="paun:MJA45_28325"/>
<accession>A0AA96RFH4</accession>